<feature type="compositionally biased region" description="Basic and acidic residues" evidence="1">
    <location>
        <begin position="225"/>
        <end position="244"/>
    </location>
</feature>
<feature type="non-terminal residue" evidence="2">
    <location>
        <position position="1"/>
    </location>
</feature>
<feature type="compositionally biased region" description="Polar residues" evidence="1">
    <location>
        <begin position="440"/>
        <end position="449"/>
    </location>
</feature>
<feature type="region of interest" description="Disordered" evidence="1">
    <location>
        <begin position="225"/>
        <end position="314"/>
    </location>
</feature>
<proteinExistence type="predicted"/>
<feature type="compositionally biased region" description="Polar residues" evidence="1">
    <location>
        <begin position="162"/>
        <end position="172"/>
    </location>
</feature>
<sequence length="496" mass="54676">MTFWGRAGEETLAMRLDENHNDQTEANQSDNVKAVSNTFVEMLNSGGGATWQCQEDHESTGSVASGLTERAGNLAKNSTFSDTPGGELSHNGAEKLGEVKETPTIGQLCLGGVVARWWLTELAAELDNSEEVGEEPAPFLEAEEGSDEGSASDAEMGPGQAGSHQLPSGSDSSEAEELLEPVPSLHMRRAAKRKEQIKRGAKGEGAFAGNNWFIRSFIHSFQPREDLSVEGGREGRKEVEWEERKKKKEGRRMGGKEEKEGRVGGKKEKEGREKGRKERKEGRKEGRRVGGRKGRKERKKEGRRKYSETSSHLSLGLTRALGSSSEAKDGWAAVSYKHPLSNQNVDPKRVFPTPLVDAIHWPLDLRLPSGSFTLTHNPPGFQRSQMLASNQRENFIQRSPSLSFLLPLQFISRMRLQNLNSSRNDRRQKQALRRHGEIQRTVSINQTRAGRNLGGLLVQPPPQEGDPTPFQAGGCPVSSQKPPVMKPLQLLVAVSP</sequence>
<name>V8P5E4_OPHHA</name>
<reference evidence="2 3" key="1">
    <citation type="journal article" date="2013" name="Proc. Natl. Acad. Sci. U.S.A.">
        <title>The king cobra genome reveals dynamic gene evolution and adaptation in the snake venom system.</title>
        <authorList>
            <person name="Vonk F.J."/>
            <person name="Casewell N.R."/>
            <person name="Henkel C.V."/>
            <person name="Heimberg A.M."/>
            <person name="Jansen H.J."/>
            <person name="McCleary R.J."/>
            <person name="Kerkkamp H.M."/>
            <person name="Vos R.A."/>
            <person name="Guerreiro I."/>
            <person name="Calvete J.J."/>
            <person name="Wuster W."/>
            <person name="Woods A.E."/>
            <person name="Logan J.M."/>
            <person name="Harrison R.A."/>
            <person name="Castoe T.A."/>
            <person name="de Koning A.P."/>
            <person name="Pollock D.D."/>
            <person name="Yandell M."/>
            <person name="Calderon D."/>
            <person name="Renjifo C."/>
            <person name="Currier R.B."/>
            <person name="Salgado D."/>
            <person name="Pla D."/>
            <person name="Sanz L."/>
            <person name="Hyder A.S."/>
            <person name="Ribeiro J.M."/>
            <person name="Arntzen J.W."/>
            <person name="van den Thillart G.E."/>
            <person name="Boetzer M."/>
            <person name="Pirovano W."/>
            <person name="Dirks R.P."/>
            <person name="Spaink H.P."/>
            <person name="Duboule D."/>
            <person name="McGlinn E."/>
            <person name="Kini R.M."/>
            <person name="Richardson M.K."/>
        </authorList>
    </citation>
    <scope>NUCLEOTIDE SEQUENCE</scope>
    <source>
        <tissue evidence="2">Blood</tissue>
    </source>
</reference>
<dbReference type="EMBL" id="AZIM01000745">
    <property type="protein sequence ID" value="ETE69530.1"/>
    <property type="molecule type" value="Genomic_DNA"/>
</dbReference>
<dbReference type="AlphaFoldDB" id="V8P5E4"/>
<feature type="compositionally biased region" description="Basic and acidic residues" evidence="1">
    <location>
        <begin position="193"/>
        <end position="202"/>
    </location>
</feature>
<gene>
    <name evidence="2" type="ORF">L345_04672</name>
</gene>
<feature type="compositionally biased region" description="Basic and acidic residues" evidence="1">
    <location>
        <begin position="251"/>
        <end position="288"/>
    </location>
</feature>
<feature type="compositionally biased region" description="Basic and acidic residues" evidence="1">
    <location>
        <begin position="423"/>
        <end position="438"/>
    </location>
</feature>
<accession>V8P5E4</accession>
<comment type="caution">
    <text evidence="2">The sequence shown here is derived from an EMBL/GenBank/DDBJ whole genome shotgun (WGS) entry which is preliminary data.</text>
</comment>
<feature type="region of interest" description="Disordered" evidence="1">
    <location>
        <begin position="127"/>
        <end position="202"/>
    </location>
</feature>
<organism evidence="2 3">
    <name type="scientific">Ophiophagus hannah</name>
    <name type="common">King cobra</name>
    <name type="synonym">Naja hannah</name>
    <dbReference type="NCBI Taxonomy" id="8665"/>
    <lineage>
        <taxon>Eukaryota</taxon>
        <taxon>Metazoa</taxon>
        <taxon>Chordata</taxon>
        <taxon>Craniata</taxon>
        <taxon>Vertebrata</taxon>
        <taxon>Euteleostomi</taxon>
        <taxon>Lepidosauria</taxon>
        <taxon>Squamata</taxon>
        <taxon>Bifurcata</taxon>
        <taxon>Unidentata</taxon>
        <taxon>Episquamata</taxon>
        <taxon>Toxicofera</taxon>
        <taxon>Serpentes</taxon>
        <taxon>Colubroidea</taxon>
        <taxon>Elapidae</taxon>
        <taxon>Elapinae</taxon>
        <taxon>Ophiophagus</taxon>
    </lineage>
</organism>
<protein>
    <submittedName>
        <fullName evidence="2">Uncharacterized protein</fullName>
    </submittedName>
</protein>
<keyword evidence="3" id="KW-1185">Reference proteome</keyword>
<feature type="region of interest" description="Disordered" evidence="1">
    <location>
        <begin position="421"/>
        <end position="481"/>
    </location>
</feature>
<evidence type="ECO:0000313" key="2">
    <source>
        <dbReference type="EMBL" id="ETE69530.1"/>
    </source>
</evidence>
<evidence type="ECO:0000313" key="3">
    <source>
        <dbReference type="Proteomes" id="UP000018936"/>
    </source>
</evidence>
<feature type="compositionally biased region" description="Basic residues" evidence="1">
    <location>
        <begin position="289"/>
        <end position="303"/>
    </location>
</feature>
<evidence type="ECO:0000256" key="1">
    <source>
        <dbReference type="SAM" id="MobiDB-lite"/>
    </source>
</evidence>
<dbReference type="Proteomes" id="UP000018936">
    <property type="component" value="Unassembled WGS sequence"/>
</dbReference>